<evidence type="ECO:0000313" key="1">
    <source>
        <dbReference type="EMBL" id="TCO45901.1"/>
    </source>
</evidence>
<reference evidence="1 2" key="1">
    <citation type="submission" date="2019-03" db="EMBL/GenBank/DDBJ databases">
        <title>Genomic Encyclopedia of Type Strains, Phase IV (KMG-IV): sequencing the most valuable type-strain genomes for metagenomic binning, comparative biology and taxonomic classification.</title>
        <authorList>
            <person name="Goeker M."/>
        </authorList>
    </citation>
    <scope>NUCLEOTIDE SEQUENCE [LARGE SCALE GENOMIC DNA]</scope>
    <source>
        <strain evidence="1 2">DSM 45934</strain>
    </source>
</reference>
<proteinExistence type="predicted"/>
<sequence length="546" mass="58307">MDPRAQLDMPDSDRSGERLRALLDRVGWSGAALAREVNQIGTESGLPLRYSRASVAQWLAGVRPRPPVPELIAEALSRKVGHPVTPAQIGYCDGHDGGWQSEADPVEQLVTLAGVQRRQVMRAAVYSLAALSFPRWVDAITAPVTVADDASTLRVGCGQVEAADAMLRKFSAVDAEYGARATRRATADYLATTISPWLRAPATDQTHRALVAVAAKLAYLCGFLCVDDELPGIAQRYYHTALRMSAEANDPAGYATTLRAMSVQAYTLGHYTHAFDLAESAQTTGAAVAPSSRAFLVGQLALAAAATGDRYRAIDHLRTAEHLLDRAGDDSAALGVHHQSSMAHQRAAVRACLGDRPGAITALRQSIRYRPATERRSRAITLASLADLQLRQGHLEDAVASSHRFLDDYPCLGSGRADSALATLRARVRPFASNPSAATVLRRATALHQMARWGSEHSDGATRVVNPLTTEPHSETGPASLTDAVADLHDAMAATERARERLVDALRAEHQTGTSANRLAAVAAGVMSRPVVLRALKGGDTPVSRS</sequence>
<keyword evidence="2" id="KW-1185">Reference proteome</keyword>
<accession>A0A4R2IL89</accession>
<dbReference type="RefSeq" id="WP_132126091.1">
    <property type="nucleotide sequence ID" value="NZ_SLWS01000020.1"/>
</dbReference>
<organism evidence="1 2">
    <name type="scientific">Actinocrispum wychmicini</name>
    <dbReference type="NCBI Taxonomy" id="1213861"/>
    <lineage>
        <taxon>Bacteria</taxon>
        <taxon>Bacillati</taxon>
        <taxon>Actinomycetota</taxon>
        <taxon>Actinomycetes</taxon>
        <taxon>Pseudonocardiales</taxon>
        <taxon>Pseudonocardiaceae</taxon>
        <taxon>Actinocrispum</taxon>
    </lineage>
</organism>
<gene>
    <name evidence="1" type="ORF">EV192_12087</name>
</gene>
<evidence type="ECO:0008006" key="3">
    <source>
        <dbReference type="Google" id="ProtNLM"/>
    </source>
</evidence>
<dbReference type="Gene3D" id="1.25.40.10">
    <property type="entry name" value="Tetratricopeptide repeat domain"/>
    <property type="match status" value="1"/>
</dbReference>
<dbReference type="EMBL" id="SLWS01000020">
    <property type="protein sequence ID" value="TCO45901.1"/>
    <property type="molecule type" value="Genomic_DNA"/>
</dbReference>
<evidence type="ECO:0000313" key="2">
    <source>
        <dbReference type="Proteomes" id="UP000295680"/>
    </source>
</evidence>
<dbReference type="SUPFAM" id="SSF48452">
    <property type="entry name" value="TPR-like"/>
    <property type="match status" value="1"/>
</dbReference>
<dbReference type="OrthoDB" id="3213425at2"/>
<protein>
    <recommendedName>
        <fullName evidence="3">Tetratricopeptide repeat protein</fullName>
    </recommendedName>
</protein>
<dbReference type="AlphaFoldDB" id="A0A4R2IL89"/>
<dbReference type="InterPro" id="IPR011990">
    <property type="entry name" value="TPR-like_helical_dom_sf"/>
</dbReference>
<name>A0A4R2IL89_9PSEU</name>
<comment type="caution">
    <text evidence="1">The sequence shown here is derived from an EMBL/GenBank/DDBJ whole genome shotgun (WGS) entry which is preliminary data.</text>
</comment>
<dbReference type="Proteomes" id="UP000295680">
    <property type="component" value="Unassembled WGS sequence"/>
</dbReference>